<gene>
    <name evidence="5" type="ORF">ACFP81_08740</name>
</gene>
<dbReference type="PANTHER" id="PTHR30408:SF12">
    <property type="entry name" value="TYPE I RESTRICTION ENZYME MJAVIII SPECIFICITY SUBUNIT"/>
    <property type="match status" value="1"/>
</dbReference>
<comment type="similarity">
    <text evidence="1">Belongs to the type-I restriction system S methylase family.</text>
</comment>
<protein>
    <submittedName>
        <fullName evidence="5">Restriction endonuclease subunit S</fullName>
        <ecNumber evidence="5">3.1.21.-</ecNumber>
    </submittedName>
</protein>
<name>A0ABW1YCW8_9DEIO</name>
<dbReference type="Proteomes" id="UP001596297">
    <property type="component" value="Unassembled WGS sequence"/>
</dbReference>
<dbReference type="InterPro" id="IPR052021">
    <property type="entry name" value="Type-I_RS_S_subunit"/>
</dbReference>
<accession>A0ABW1YCW8</accession>
<evidence type="ECO:0000313" key="6">
    <source>
        <dbReference type="Proteomes" id="UP001596297"/>
    </source>
</evidence>
<dbReference type="EC" id="3.1.21.-" evidence="5"/>
<dbReference type="SUPFAM" id="SSF116734">
    <property type="entry name" value="DNA methylase specificity domain"/>
    <property type="match status" value="2"/>
</dbReference>
<evidence type="ECO:0000259" key="4">
    <source>
        <dbReference type="Pfam" id="PF01420"/>
    </source>
</evidence>
<evidence type="ECO:0000313" key="5">
    <source>
        <dbReference type="EMBL" id="MFC6592079.1"/>
    </source>
</evidence>
<sequence length="332" mass="35876">MYGGNGIIGYSDKSNAPKGTIIVGRVGEKCGNVRVSEADCWVTDNALMVNEYLRPVDVSFIHHSLDFAGLSQYRKKGGQPLITQSGIGIHRLFFPPLPEQRKIAAILSTWDDSLATLARLIAAKQQQKRGLAEALLTGKKRLPGFEGEWEVVRLGEVADVTMGSSPSSTAYNDTAQGLPLIQGNADIKNRIAKPRVYTSEITKECRAGDIILSVRAPVGSVALTSVRACIGRGVASIRSLGSQDFLYQALVFKENAWGNLMQGSTFESVTGKEVKDFPIPLPPLPEQRAIASVLSTLDGETSALTQLRAALEQQKRGLMDVLLTGRVRVAVE</sequence>
<dbReference type="Gene3D" id="1.10.287.1120">
    <property type="entry name" value="Bipartite methylase S protein"/>
    <property type="match status" value="1"/>
</dbReference>
<dbReference type="RefSeq" id="WP_380083095.1">
    <property type="nucleotide sequence ID" value="NZ_JBHSWD010000001.1"/>
</dbReference>
<dbReference type="CDD" id="cd17494">
    <property type="entry name" value="RMtype1_S_Sma198ORF994P-TRD2-CR2_like"/>
    <property type="match status" value="1"/>
</dbReference>
<dbReference type="CDD" id="cd17266">
    <property type="entry name" value="RMtype1_S_Sau1132ORF3780P-TRD2-CR2_like"/>
    <property type="match status" value="1"/>
</dbReference>
<dbReference type="GO" id="GO:0016787">
    <property type="term" value="F:hydrolase activity"/>
    <property type="evidence" value="ECO:0007669"/>
    <property type="project" value="UniProtKB-KW"/>
</dbReference>
<comment type="caution">
    <text evidence="5">The sequence shown here is derived from an EMBL/GenBank/DDBJ whole genome shotgun (WGS) entry which is preliminary data.</text>
</comment>
<proteinExistence type="inferred from homology"/>
<evidence type="ECO:0000256" key="3">
    <source>
        <dbReference type="ARBA" id="ARBA00023125"/>
    </source>
</evidence>
<evidence type="ECO:0000256" key="1">
    <source>
        <dbReference type="ARBA" id="ARBA00010923"/>
    </source>
</evidence>
<dbReference type="Pfam" id="PF01420">
    <property type="entry name" value="Methylase_S"/>
    <property type="match status" value="2"/>
</dbReference>
<feature type="domain" description="Type I restriction modification DNA specificity" evidence="4">
    <location>
        <begin position="148"/>
        <end position="312"/>
    </location>
</feature>
<keyword evidence="3" id="KW-0238">DNA-binding</keyword>
<keyword evidence="5" id="KW-0255">Endonuclease</keyword>
<dbReference type="InterPro" id="IPR000055">
    <property type="entry name" value="Restrct_endonuc_typeI_TRD"/>
</dbReference>
<dbReference type="PANTHER" id="PTHR30408">
    <property type="entry name" value="TYPE-1 RESTRICTION ENZYME ECOKI SPECIFICITY PROTEIN"/>
    <property type="match status" value="1"/>
</dbReference>
<keyword evidence="5" id="KW-0540">Nuclease</keyword>
<dbReference type="EMBL" id="JBHSWD010000001">
    <property type="protein sequence ID" value="MFC6592079.1"/>
    <property type="molecule type" value="Genomic_DNA"/>
</dbReference>
<dbReference type="InterPro" id="IPR044946">
    <property type="entry name" value="Restrct_endonuc_typeI_TRD_sf"/>
</dbReference>
<reference evidence="6" key="1">
    <citation type="journal article" date="2019" name="Int. J. Syst. Evol. Microbiol.">
        <title>The Global Catalogue of Microorganisms (GCM) 10K type strain sequencing project: providing services to taxonomists for standard genome sequencing and annotation.</title>
        <authorList>
            <consortium name="The Broad Institute Genomics Platform"/>
            <consortium name="The Broad Institute Genome Sequencing Center for Infectious Disease"/>
            <person name="Wu L."/>
            <person name="Ma J."/>
        </authorList>
    </citation>
    <scope>NUCLEOTIDE SEQUENCE [LARGE SCALE GENOMIC DNA]</scope>
    <source>
        <strain evidence="6">CGMCC 1.15772</strain>
    </source>
</reference>
<keyword evidence="2" id="KW-0680">Restriction system</keyword>
<feature type="domain" description="Type I restriction modification DNA specificity" evidence="4">
    <location>
        <begin position="6"/>
        <end position="117"/>
    </location>
</feature>
<keyword evidence="6" id="KW-1185">Reference proteome</keyword>
<keyword evidence="5" id="KW-0378">Hydrolase</keyword>
<dbReference type="GO" id="GO:0004519">
    <property type="term" value="F:endonuclease activity"/>
    <property type="evidence" value="ECO:0007669"/>
    <property type="project" value="UniProtKB-KW"/>
</dbReference>
<dbReference type="Gene3D" id="3.90.220.20">
    <property type="entry name" value="DNA methylase specificity domains"/>
    <property type="match status" value="2"/>
</dbReference>
<organism evidence="5 6">
    <name type="scientific">Deinococcus lacus</name>
    <dbReference type="NCBI Taxonomy" id="392561"/>
    <lineage>
        <taxon>Bacteria</taxon>
        <taxon>Thermotogati</taxon>
        <taxon>Deinococcota</taxon>
        <taxon>Deinococci</taxon>
        <taxon>Deinococcales</taxon>
        <taxon>Deinococcaceae</taxon>
        <taxon>Deinococcus</taxon>
    </lineage>
</organism>
<evidence type="ECO:0000256" key="2">
    <source>
        <dbReference type="ARBA" id="ARBA00022747"/>
    </source>
</evidence>